<gene>
    <name evidence="4" type="ORF">ACEWY4_011507</name>
</gene>
<dbReference type="EMBL" id="JBHFQA010000010">
    <property type="protein sequence ID" value="KAL2091709.1"/>
    <property type="molecule type" value="Genomic_DNA"/>
</dbReference>
<accession>A0ABD1JXX1</accession>
<comment type="caution">
    <text evidence="4">The sequence shown here is derived from an EMBL/GenBank/DDBJ whole genome shotgun (WGS) entry which is preliminary data.</text>
</comment>
<evidence type="ECO:0000259" key="3">
    <source>
        <dbReference type="Pfam" id="PF13472"/>
    </source>
</evidence>
<reference evidence="4 5" key="1">
    <citation type="submission" date="2024-09" db="EMBL/GenBank/DDBJ databases">
        <title>A chromosome-level genome assembly of Gray's grenadier anchovy, Coilia grayii.</title>
        <authorList>
            <person name="Fu Z."/>
        </authorList>
    </citation>
    <scope>NUCLEOTIDE SEQUENCE [LARGE SCALE GENOMIC DNA]</scope>
    <source>
        <strain evidence="4">G4</strain>
        <tissue evidence="4">Muscle</tissue>
    </source>
</reference>
<evidence type="ECO:0000256" key="1">
    <source>
        <dbReference type="SAM" id="Coils"/>
    </source>
</evidence>
<proteinExistence type="predicted"/>
<dbReference type="Proteomes" id="UP001591681">
    <property type="component" value="Unassembled WGS sequence"/>
</dbReference>
<organism evidence="4 5">
    <name type="scientific">Coilia grayii</name>
    <name type="common">Gray's grenadier anchovy</name>
    <dbReference type="NCBI Taxonomy" id="363190"/>
    <lineage>
        <taxon>Eukaryota</taxon>
        <taxon>Metazoa</taxon>
        <taxon>Chordata</taxon>
        <taxon>Craniata</taxon>
        <taxon>Vertebrata</taxon>
        <taxon>Euteleostomi</taxon>
        <taxon>Actinopterygii</taxon>
        <taxon>Neopterygii</taxon>
        <taxon>Teleostei</taxon>
        <taxon>Clupei</taxon>
        <taxon>Clupeiformes</taxon>
        <taxon>Clupeoidei</taxon>
        <taxon>Engraulidae</taxon>
        <taxon>Coilinae</taxon>
        <taxon>Coilia</taxon>
    </lineage>
</organism>
<protein>
    <recommendedName>
        <fullName evidence="3">SGNH hydrolase-type esterase domain-containing protein</fullName>
    </recommendedName>
</protein>
<keyword evidence="1" id="KW-0175">Coiled coil</keyword>
<dbReference type="SUPFAM" id="SSF52266">
    <property type="entry name" value="SGNH hydrolase"/>
    <property type="match status" value="1"/>
</dbReference>
<dbReference type="Gene3D" id="3.40.50.12690">
    <property type="match status" value="1"/>
</dbReference>
<dbReference type="AlphaFoldDB" id="A0ABD1JXX1"/>
<feature type="domain" description="SGNH hydrolase-type esterase" evidence="3">
    <location>
        <begin position="148"/>
        <end position="271"/>
    </location>
</feature>
<dbReference type="CDD" id="cd00229">
    <property type="entry name" value="SGNH_hydrolase"/>
    <property type="match status" value="1"/>
</dbReference>
<name>A0ABD1JXX1_9TELE</name>
<evidence type="ECO:0000313" key="4">
    <source>
        <dbReference type="EMBL" id="KAL2091709.1"/>
    </source>
</evidence>
<keyword evidence="5" id="KW-1185">Reference proteome</keyword>
<evidence type="ECO:0000313" key="5">
    <source>
        <dbReference type="Proteomes" id="UP001591681"/>
    </source>
</evidence>
<dbReference type="Pfam" id="PF13472">
    <property type="entry name" value="Lipase_GDSL_2"/>
    <property type="match status" value="1"/>
</dbReference>
<feature type="region of interest" description="Disordered" evidence="2">
    <location>
        <begin position="100"/>
        <end position="125"/>
    </location>
</feature>
<sequence length="289" mass="32484">MDTLDCSCRGPLLLHEANMVIDSLKRDIRRLTNDLVRKDTLISAYGSTLRAQAQSRIDMSFQTKFPEEPATTSQPACSTPQQNQPWTEVVARRQRGVLRRFSPPPFNLSNRDPATPRHPPSSTRPVAVLVGSSMVRHVTLPRSETWCLPGARVEDIQTRVPKVVEQHPTASAIVVHVGSNDIRLQQSEKRKSDFTSLIQTILATGKKFIVSGPIPSACFSDMQFSRIRQLHAWLVGHCSRERVPFVDNFGSFWRRRSLFARDGRHLNRAGASLLASNLELALEAHHTPR</sequence>
<dbReference type="InterPro" id="IPR013830">
    <property type="entry name" value="SGNH_hydro"/>
</dbReference>
<dbReference type="Gene3D" id="3.40.50.12700">
    <property type="match status" value="1"/>
</dbReference>
<feature type="coiled-coil region" evidence="1">
    <location>
        <begin position="14"/>
        <end position="41"/>
    </location>
</feature>
<evidence type="ECO:0000256" key="2">
    <source>
        <dbReference type="SAM" id="MobiDB-lite"/>
    </source>
</evidence>